<dbReference type="PaxDb" id="44689-DDB0190409"/>
<comment type="caution">
    <text evidence="3">The sequence shown here is derived from an EMBL/GenBank/DDBJ whole genome shotgun (WGS) entry which is preliminary data.</text>
</comment>
<dbReference type="RefSeq" id="XP_646123.1">
    <property type="nucleotide sequence ID" value="XM_641031.1"/>
</dbReference>
<evidence type="ECO:0000256" key="2">
    <source>
        <dbReference type="SAM" id="Phobius"/>
    </source>
</evidence>
<evidence type="ECO:0000313" key="4">
    <source>
        <dbReference type="Proteomes" id="UP000002195"/>
    </source>
</evidence>
<dbReference type="VEuPathDB" id="AmoebaDB:DDB_G0269622"/>
<feature type="transmembrane region" description="Helical" evidence="2">
    <location>
        <begin position="140"/>
        <end position="160"/>
    </location>
</feature>
<gene>
    <name evidence="3" type="ORF">DDB_G0269622</name>
</gene>
<keyword evidence="2" id="KW-0472">Membrane</keyword>
<dbReference type="InParanoid" id="Q55DK8"/>
<feature type="region of interest" description="Disordered" evidence="1">
    <location>
        <begin position="47"/>
        <end position="72"/>
    </location>
</feature>
<evidence type="ECO:0000313" key="3">
    <source>
        <dbReference type="EMBL" id="EAL72161.1"/>
    </source>
</evidence>
<organism evidence="3 4">
    <name type="scientific">Dictyostelium discoideum</name>
    <name type="common">Social amoeba</name>
    <dbReference type="NCBI Taxonomy" id="44689"/>
    <lineage>
        <taxon>Eukaryota</taxon>
        <taxon>Amoebozoa</taxon>
        <taxon>Evosea</taxon>
        <taxon>Eumycetozoa</taxon>
        <taxon>Dictyostelia</taxon>
        <taxon>Dictyosteliales</taxon>
        <taxon>Dictyosteliaceae</taxon>
        <taxon>Dictyostelium</taxon>
    </lineage>
</organism>
<protein>
    <recommendedName>
        <fullName evidence="5">Transmembrane protein</fullName>
    </recommendedName>
</protein>
<dbReference type="eggNOG" id="ENOG502RHNP">
    <property type="taxonomic scope" value="Eukaryota"/>
</dbReference>
<keyword evidence="4" id="KW-1185">Reference proteome</keyword>
<dbReference type="GeneID" id="8617072"/>
<accession>Q55DK8</accession>
<name>Q55DK8_DICDI</name>
<dbReference type="EMBL" id="AAFI02000005">
    <property type="protein sequence ID" value="EAL72161.1"/>
    <property type="molecule type" value="Genomic_DNA"/>
</dbReference>
<dbReference type="FunCoup" id="Q55DK8">
    <property type="interactions" value="877"/>
</dbReference>
<dbReference type="dictyBase" id="DDB_G0269622"/>
<dbReference type="AlphaFoldDB" id="Q55DK8"/>
<dbReference type="KEGG" id="ddi:DDB_G0269622"/>
<reference evidence="3 4" key="1">
    <citation type="journal article" date="2005" name="Nature">
        <title>The genome of the social amoeba Dictyostelium discoideum.</title>
        <authorList>
            <consortium name="The Dictyostelium discoideum Sequencing Consortium"/>
            <person name="Eichinger L."/>
            <person name="Pachebat J.A."/>
            <person name="Glockner G."/>
            <person name="Rajandream M.A."/>
            <person name="Sucgang R."/>
            <person name="Berriman M."/>
            <person name="Song J."/>
            <person name="Olsen R."/>
            <person name="Szafranski K."/>
            <person name="Xu Q."/>
            <person name="Tunggal B."/>
            <person name="Kummerfeld S."/>
            <person name="Madera M."/>
            <person name="Konfortov B.A."/>
            <person name="Rivero F."/>
            <person name="Bankier A.T."/>
            <person name="Lehmann R."/>
            <person name="Hamlin N."/>
            <person name="Davies R."/>
            <person name="Gaudet P."/>
            <person name="Fey P."/>
            <person name="Pilcher K."/>
            <person name="Chen G."/>
            <person name="Saunders D."/>
            <person name="Sodergren E."/>
            <person name="Davis P."/>
            <person name="Kerhornou A."/>
            <person name="Nie X."/>
            <person name="Hall N."/>
            <person name="Anjard C."/>
            <person name="Hemphill L."/>
            <person name="Bason N."/>
            <person name="Farbrother P."/>
            <person name="Desany B."/>
            <person name="Just E."/>
            <person name="Morio T."/>
            <person name="Rost R."/>
            <person name="Churcher C."/>
            <person name="Cooper J."/>
            <person name="Haydock S."/>
            <person name="van Driessche N."/>
            <person name="Cronin A."/>
            <person name="Goodhead I."/>
            <person name="Muzny D."/>
            <person name="Mourier T."/>
            <person name="Pain A."/>
            <person name="Lu M."/>
            <person name="Harper D."/>
            <person name="Lindsay R."/>
            <person name="Hauser H."/>
            <person name="James K."/>
            <person name="Quiles M."/>
            <person name="Madan Babu M."/>
            <person name="Saito T."/>
            <person name="Buchrieser C."/>
            <person name="Wardroper A."/>
            <person name="Felder M."/>
            <person name="Thangavelu M."/>
            <person name="Johnson D."/>
            <person name="Knights A."/>
            <person name="Loulseged H."/>
            <person name="Mungall K."/>
            <person name="Oliver K."/>
            <person name="Price C."/>
            <person name="Quail M.A."/>
            <person name="Urushihara H."/>
            <person name="Hernandez J."/>
            <person name="Rabbinowitsch E."/>
            <person name="Steffen D."/>
            <person name="Sanders M."/>
            <person name="Ma J."/>
            <person name="Kohara Y."/>
            <person name="Sharp S."/>
            <person name="Simmonds M."/>
            <person name="Spiegler S."/>
            <person name="Tivey A."/>
            <person name="Sugano S."/>
            <person name="White B."/>
            <person name="Walker D."/>
            <person name="Woodward J."/>
            <person name="Winckler T."/>
            <person name="Tanaka Y."/>
            <person name="Shaulsky G."/>
            <person name="Schleicher M."/>
            <person name="Weinstock G."/>
            <person name="Rosenthal A."/>
            <person name="Cox E.C."/>
            <person name="Chisholm R.L."/>
            <person name="Gibbs R."/>
            <person name="Loomis W.F."/>
            <person name="Platzer M."/>
            <person name="Kay R.R."/>
            <person name="Williams J."/>
            <person name="Dear P.H."/>
            <person name="Noegel A.A."/>
            <person name="Barrell B."/>
            <person name="Kuspa A."/>
        </authorList>
    </citation>
    <scope>NUCLEOTIDE SEQUENCE [LARGE SCALE GENOMIC DNA]</scope>
    <source>
        <strain evidence="3 4">AX4</strain>
    </source>
</reference>
<evidence type="ECO:0000256" key="1">
    <source>
        <dbReference type="SAM" id="MobiDB-lite"/>
    </source>
</evidence>
<dbReference type="HOGENOM" id="CLU_919589_0_0_1"/>
<keyword evidence="2" id="KW-1133">Transmembrane helix</keyword>
<proteinExistence type="predicted"/>
<sequence>MNSNNNGDNNDSTFNQEFQYNFEYGYSFKNENLDFIIQPQLQQFYQQQYQQQQQQQNNNYNSSNNNKDNNHQTQSHQLINIIDPFQRDKIVLRKRENGLFSTTDNESSIPPTILPMSRFYEVVDEINHYYEKEFFIYNRLIKVTLLLTMITIMLSLVLFLTTDIQNENNNNKNNNNFGAKGKHSHAHAHHNKSKENAQLSIRFLLPLSMSIIFLIFYLITSYIRYVSCPKNMEDYCEVLSNRFSNLSFSYYSGEWGYFEKITIKFPRIHIHPVVYIYVDHNKIENKSTNDRLTSHPSVDKLFS</sequence>
<keyword evidence="2" id="KW-0812">Transmembrane</keyword>
<feature type="transmembrane region" description="Helical" evidence="2">
    <location>
        <begin position="203"/>
        <end position="223"/>
    </location>
</feature>
<dbReference type="OMA" id="YPRIHIN"/>
<evidence type="ECO:0008006" key="5">
    <source>
        <dbReference type="Google" id="ProtNLM"/>
    </source>
</evidence>
<dbReference type="Proteomes" id="UP000002195">
    <property type="component" value="Unassembled WGS sequence"/>
</dbReference>